<name>A0AC35F8C7_9BILA</name>
<reference evidence="2" key="1">
    <citation type="submission" date="2022-11" db="UniProtKB">
        <authorList>
            <consortium name="WormBaseParasite"/>
        </authorList>
    </citation>
    <scope>IDENTIFICATION</scope>
</reference>
<accession>A0AC35F8C7</accession>
<sequence>MWLKTNAMQICFILLLFHLCFLNTKDITLTLPDSIPDNHVSSETNHTTTIIPDPEPEPIATPEDLQNASNLADALSKILDIINADTPVTKDLKKLLDASKTIGLILFKTFNETNVKKLILNDDLKIARKRLIMKLEYDSYIYDDFDGISTDFQASF</sequence>
<dbReference type="WBParaSite" id="PS1159_v2.g14927.t1">
    <property type="protein sequence ID" value="PS1159_v2.g14927.t1"/>
    <property type="gene ID" value="PS1159_v2.g14927"/>
</dbReference>
<proteinExistence type="predicted"/>
<protein>
    <submittedName>
        <fullName evidence="2">Uncharacterized protein</fullName>
    </submittedName>
</protein>
<dbReference type="Proteomes" id="UP000887580">
    <property type="component" value="Unplaced"/>
</dbReference>
<evidence type="ECO:0000313" key="1">
    <source>
        <dbReference type="Proteomes" id="UP000887580"/>
    </source>
</evidence>
<evidence type="ECO:0000313" key="2">
    <source>
        <dbReference type="WBParaSite" id="PS1159_v2.g14927.t1"/>
    </source>
</evidence>
<organism evidence="1 2">
    <name type="scientific">Panagrolaimus sp. PS1159</name>
    <dbReference type="NCBI Taxonomy" id="55785"/>
    <lineage>
        <taxon>Eukaryota</taxon>
        <taxon>Metazoa</taxon>
        <taxon>Ecdysozoa</taxon>
        <taxon>Nematoda</taxon>
        <taxon>Chromadorea</taxon>
        <taxon>Rhabditida</taxon>
        <taxon>Tylenchina</taxon>
        <taxon>Panagrolaimomorpha</taxon>
        <taxon>Panagrolaimoidea</taxon>
        <taxon>Panagrolaimidae</taxon>
        <taxon>Panagrolaimus</taxon>
    </lineage>
</organism>